<evidence type="ECO:0000313" key="2">
    <source>
        <dbReference type="EMBL" id="GAA3227030.1"/>
    </source>
</evidence>
<comment type="caution">
    <text evidence="2">The sequence shown here is derived from an EMBL/GenBank/DDBJ whole genome shotgun (WGS) entry which is preliminary data.</text>
</comment>
<protein>
    <submittedName>
        <fullName evidence="2">Uncharacterized protein</fullName>
    </submittedName>
</protein>
<evidence type="ECO:0000313" key="3">
    <source>
        <dbReference type="Proteomes" id="UP001501237"/>
    </source>
</evidence>
<gene>
    <name evidence="2" type="ORF">GCM10010468_55660</name>
</gene>
<dbReference type="EMBL" id="BAAAUV010000016">
    <property type="protein sequence ID" value="GAA3227030.1"/>
    <property type="molecule type" value="Genomic_DNA"/>
</dbReference>
<organism evidence="2 3">
    <name type="scientific">Actinocorallia longicatena</name>
    <dbReference type="NCBI Taxonomy" id="111803"/>
    <lineage>
        <taxon>Bacteria</taxon>
        <taxon>Bacillati</taxon>
        <taxon>Actinomycetota</taxon>
        <taxon>Actinomycetes</taxon>
        <taxon>Streptosporangiales</taxon>
        <taxon>Thermomonosporaceae</taxon>
        <taxon>Actinocorallia</taxon>
    </lineage>
</organism>
<reference evidence="3" key="1">
    <citation type="journal article" date="2019" name="Int. J. Syst. Evol. Microbiol.">
        <title>The Global Catalogue of Microorganisms (GCM) 10K type strain sequencing project: providing services to taxonomists for standard genome sequencing and annotation.</title>
        <authorList>
            <consortium name="The Broad Institute Genomics Platform"/>
            <consortium name="The Broad Institute Genome Sequencing Center for Infectious Disease"/>
            <person name="Wu L."/>
            <person name="Ma J."/>
        </authorList>
    </citation>
    <scope>NUCLEOTIDE SEQUENCE [LARGE SCALE GENOMIC DNA]</scope>
    <source>
        <strain evidence="3">JCM 9377</strain>
    </source>
</reference>
<evidence type="ECO:0000256" key="1">
    <source>
        <dbReference type="SAM" id="MobiDB-lite"/>
    </source>
</evidence>
<sequence>MQKLADHTQRQGAFRGRARRLQEQGSRRGHMFTERPEQSALPDARRPSDQRDARLTRYTCLVVLEESRHFSAVFPKFHVCVTPDADRRPLVQAAHYPAIVRP</sequence>
<accession>A0ABP6QFQ0</accession>
<feature type="compositionally biased region" description="Basic and acidic residues" evidence="1">
    <location>
        <begin position="20"/>
        <end position="51"/>
    </location>
</feature>
<proteinExistence type="predicted"/>
<dbReference type="Proteomes" id="UP001501237">
    <property type="component" value="Unassembled WGS sequence"/>
</dbReference>
<keyword evidence="3" id="KW-1185">Reference proteome</keyword>
<name>A0ABP6QFQ0_9ACTN</name>
<feature type="region of interest" description="Disordered" evidence="1">
    <location>
        <begin position="1"/>
        <end position="51"/>
    </location>
</feature>